<dbReference type="EMBL" id="GBXM01107997">
    <property type="protein sequence ID" value="JAH00580.1"/>
    <property type="molecule type" value="Transcribed_RNA"/>
</dbReference>
<accession>A0A0E9P941</accession>
<proteinExistence type="predicted"/>
<name>A0A0E9P941_ANGAN</name>
<evidence type="ECO:0000313" key="1">
    <source>
        <dbReference type="EMBL" id="JAH00580.1"/>
    </source>
</evidence>
<dbReference type="AlphaFoldDB" id="A0A0E9P941"/>
<reference evidence="1" key="2">
    <citation type="journal article" date="2015" name="Fish Shellfish Immunol.">
        <title>Early steps in the European eel (Anguilla anguilla)-Vibrio vulnificus interaction in the gills: Role of the RtxA13 toxin.</title>
        <authorList>
            <person name="Callol A."/>
            <person name="Pajuelo D."/>
            <person name="Ebbesson L."/>
            <person name="Teles M."/>
            <person name="MacKenzie S."/>
            <person name="Amaro C."/>
        </authorList>
    </citation>
    <scope>NUCLEOTIDE SEQUENCE</scope>
</reference>
<sequence>MQGKSCRSVQCGMCFSTNLASINTSDNSYR</sequence>
<organism evidence="1">
    <name type="scientific">Anguilla anguilla</name>
    <name type="common">European freshwater eel</name>
    <name type="synonym">Muraena anguilla</name>
    <dbReference type="NCBI Taxonomy" id="7936"/>
    <lineage>
        <taxon>Eukaryota</taxon>
        <taxon>Metazoa</taxon>
        <taxon>Chordata</taxon>
        <taxon>Craniata</taxon>
        <taxon>Vertebrata</taxon>
        <taxon>Euteleostomi</taxon>
        <taxon>Actinopterygii</taxon>
        <taxon>Neopterygii</taxon>
        <taxon>Teleostei</taxon>
        <taxon>Anguilliformes</taxon>
        <taxon>Anguillidae</taxon>
        <taxon>Anguilla</taxon>
    </lineage>
</organism>
<protein>
    <submittedName>
        <fullName evidence="1">Uncharacterized protein</fullName>
    </submittedName>
</protein>
<reference evidence="1" key="1">
    <citation type="submission" date="2014-11" db="EMBL/GenBank/DDBJ databases">
        <authorList>
            <person name="Amaro Gonzalez C."/>
        </authorList>
    </citation>
    <scope>NUCLEOTIDE SEQUENCE</scope>
</reference>